<feature type="compositionally biased region" description="Basic and acidic residues" evidence="1">
    <location>
        <begin position="1"/>
        <end position="12"/>
    </location>
</feature>
<dbReference type="Proteomes" id="UP000299102">
    <property type="component" value="Unassembled WGS sequence"/>
</dbReference>
<dbReference type="AlphaFoldDB" id="A0A4C1UBL2"/>
<keyword evidence="3" id="KW-1185">Reference proteome</keyword>
<comment type="caution">
    <text evidence="2">The sequence shown here is derived from an EMBL/GenBank/DDBJ whole genome shotgun (WGS) entry which is preliminary data.</text>
</comment>
<accession>A0A4C1UBL2</accession>
<sequence>MPRRRTFENQAERRRKSKGKEKVGTGIAISQRSDFGRYIETTSYTRDGIGITMRTRRQSINFDRKLAKNQWRRYTTRGRRRHQAKLFCLRGPFRREAVGDRRRRQRLAPPLLRTNKSICDIFLRFLKSEGVAEGALYTRYKSERRNSDVIATTEINFDERTEPPAMVQKNKQRAFPVEATRSPNSSHAHGFH</sequence>
<organism evidence="2 3">
    <name type="scientific">Eumeta variegata</name>
    <name type="common">Bagworm moth</name>
    <name type="synonym">Eumeta japonica</name>
    <dbReference type="NCBI Taxonomy" id="151549"/>
    <lineage>
        <taxon>Eukaryota</taxon>
        <taxon>Metazoa</taxon>
        <taxon>Ecdysozoa</taxon>
        <taxon>Arthropoda</taxon>
        <taxon>Hexapoda</taxon>
        <taxon>Insecta</taxon>
        <taxon>Pterygota</taxon>
        <taxon>Neoptera</taxon>
        <taxon>Endopterygota</taxon>
        <taxon>Lepidoptera</taxon>
        <taxon>Glossata</taxon>
        <taxon>Ditrysia</taxon>
        <taxon>Tineoidea</taxon>
        <taxon>Psychidae</taxon>
        <taxon>Oiketicinae</taxon>
        <taxon>Eumeta</taxon>
    </lineage>
</organism>
<name>A0A4C1UBL2_EUMVA</name>
<reference evidence="2 3" key="1">
    <citation type="journal article" date="2019" name="Commun. Biol.">
        <title>The bagworm genome reveals a unique fibroin gene that provides high tensile strength.</title>
        <authorList>
            <person name="Kono N."/>
            <person name="Nakamura H."/>
            <person name="Ohtoshi R."/>
            <person name="Tomita M."/>
            <person name="Numata K."/>
            <person name="Arakawa K."/>
        </authorList>
    </citation>
    <scope>NUCLEOTIDE SEQUENCE [LARGE SCALE GENOMIC DNA]</scope>
</reference>
<gene>
    <name evidence="2" type="ORF">EVAR_86240_1</name>
</gene>
<feature type="region of interest" description="Disordered" evidence="1">
    <location>
        <begin position="1"/>
        <end position="24"/>
    </location>
</feature>
<protein>
    <submittedName>
        <fullName evidence="2">Uncharacterized protein</fullName>
    </submittedName>
</protein>
<proteinExistence type="predicted"/>
<evidence type="ECO:0000313" key="3">
    <source>
        <dbReference type="Proteomes" id="UP000299102"/>
    </source>
</evidence>
<evidence type="ECO:0000313" key="2">
    <source>
        <dbReference type="EMBL" id="GBP23863.1"/>
    </source>
</evidence>
<dbReference type="EMBL" id="BGZK01000154">
    <property type="protein sequence ID" value="GBP23863.1"/>
    <property type="molecule type" value="Genomic_DNA"/>
</dbReference>
<evidence type="ECO:0000256" key="1">
    <source>
        <dbReference type="SAM" id="MobiDB-lite"/>
    </source>
</evidence>